<organism evidence="8 9">
    <name type="scientific">Aspergillus novofumigatus (strain IBT 16806)</name>
    <dbReference type="NCBI Taxonomy" id="1392255"/>
    <lineage>
        <taxon>Eukaryota</taxon>
        <taxon>Fungi</taxon>
        <taxon>Dikarya</taxon>
        <taxon>Ascomycota</taxon>
        <taxon>Pezizomycotina</taxon>
        <taxon>Eurotiomycetes</taxon>
        <taxon>Eurotiomycetidae</taxon>
        <taxon>Eurotiales</taxon>
        <taxon>Aspergillaceae</taxon>
        <taxon>Aspergillus</taxon>
        <taxon>Aspergillus subgen. Fumigati</taxon>
    </lineage>
</organism>
<comment type="subcellular location">
    <subcellularLocation>
        <location evidence="1">Nucleus</location>
    </subcellularLocation>
</comment>
<keyword evidence="2" id="KW-0479">Metal-binding</keyword>
<gene>
    <name evidence="8" type="ORF">P174DRAFT_57413</name>
</gene>
<proteinExistence type="predicted"/>
<comment type="caution">
    <text evidence="8">The sequence shown here is derived from an EMBL/GenBank/DDBJ whole genome shotgun (WGS) entry which is preliminary data.</text>
</comment>
<dbReference type="OrthoDB" id="654211at2759"/>
<dbReference type="GO" id="GO:0005634">
    <property type="term" value="C:nucleus"/>
    <property type="evidence" value="ECO:0007669"/>
    <property type="project" value="UniProtKB-SubCell"/>
</dbReference>
<dbReference type="EMBL" id="MSZS01000010">
    <property type="protein sequence ID" value="PKX89378.1"/>
    <property type="molecule type" value="Genomic_DNA"/>
</dbReference>
<evidence type="ECO:0000256" key="3">
    <source>
        <dbReference type="ARBA" id="ARBA00022737"/>
    </source>
</evidence>
<dbReference type="GeneID" id="36539726"/>
<dbReference type="OMA" id="NSDIAWE"/>
<evidence type="ECO:0000256" key="4">
    <source>
        <dbReference type="ARBA" id="ARBA00022771"/>
    </source>
</evidence>
<name>A0A2I1BVG4_ASPN1</name>
<sequence length="237" mass="26787">MPFTHAPTFKLDECSPELCLAILAVGAAARYESKSATQLFHYAKLMILERQSLRTRAALRKLTTSESDATAVSRTDTDEVSCLLCLGWLATWQTDLGLREEAMILRGLLAQTLRLTGLPETRRNSDIAWEAWAKQELERRAKLFAFCFLNTQSILLNLPPIIWSYEMDLKLPSTCPEWTAPDSVTWRLLHQDNHNGQSTFHDALKDLLTPGQDTMRKCVPTPCANYVLLHGLIQDIV</sequence>
<evidence type="ECO:0000256" key="5">
    <source>
        <dbReference type="ARBA" id="ARBA00022833"/>
    </source>
</evidence>
<evidence type="ECO:0000256" key="6">
    <source>
        <dbReference type="ARBA" id="ARBA00023242"/>
    </source>
</evidence>
<dbReference type="CDD" id="cd12148">
    <property type="entry name" value="fungal_TF_MHR"/>
    <property type="match status" value="1"/>
</dbReference>
<dbReference type="VEuPathDB" id="FungiDB:P174DRAFT_57413"/>
<dbReference type="Proteomes" id="UP000234474">
    <property type="component" value="Unassembled WGS sequence"/>
</dbReference>
<dbReference type="AlphaFoldDB" id="A0A2I1BVG4"/>
<protein>
    <recommendedName>
        <fullName evidence="7">Xylanolytic transcriptional activator regulatory domain-containing protein</fullName>
    </recommendedName>
</protein>
<dbReference type="GO" id="GO:0000978">
    <property type="term" value="F:RNA polymerase II cis-regulatory region sequence-specific DNA binding"/>
    <property type="evidence" value="ECO:0007669"/>
    <property type="project" value="InterPro"/>
</dbReference>
<evidence type="ECO:0000313" key="8">
    <source>
        <dbReference type="EMBL" id="PKX89378.1"/>
    </source>
</evidence>
<keyword evidence="6" id="KW-0539">Nucleus</keyword>
<dbReference type="GO" id="GO:0006351">
    <property type="term" value="P:DNA-templated transcription"/>
    <property type="evidence" value="ECO:0007669"/>
    <property type="project" value="InterPro"/>
</dbReference>
<evidence type="ECO:0000256" key="1">
    <source>
        <dbReference type="ARBA" id="ARBA00004123"/>
    </source>
</evidence>
<dbReference type="PANTHER" id="PTHR40626:SF10">
    <property type="entry name" value="C2H2-TYPE DOMAIN-CONTAINING PROTEIN"/>
    <property type="match status" value="1"/>
</dbReference>
<dbReference type="Pfam" id="PF04082">
    <property type="entry name" value="Fungal_trans"/>
    <property type="match status" value="1"/>
</dbReference>
<dbReference type="InterPro" id="IPR051059">
    <property type="entry name" value="VerF-like"/>
</dbReference>
<dbReference type="InterPro" id="IPR007219">
    <property type="entry name" value="XnlR_reg_dom"/>
</dbReference>
<dbReference type="PANTHER" id="PTHR40626">
    <property type="entry name" value="MIP31509P"/>
    <property type="match status" value="1"/>
</dbReference>
<keyword evidence="3" id="KW-0677">Repeat</keyword>
<reference evidence="9" key="1">
    <citation type="journal article" date="2018" name="Proc. Natl. Acad. Sci. U.S.A.">
        <title>Linking secondary metabolites to gene clusters through genome sequencing of six diverse Aspergillus species.</title>
        <authorList>
            <person name="Kaerboelling I."/>
            <person name="Vesth T.C."/>
            <person name="Frisvad J.C."/>
            <person name="Nybo J.L."/>
            <person name="Theobald S."/>
            <person name="Kuo A."/>
            <person name="Bowyer P."/>
            <person name="Matsuda Y."/>
            <person name="Mondo S."/>
            <person name="Lyhne E.K."/>
            <person name="Kogle M.E."/>
            <person name="Clum A."/>
            <person name="Lipzen A."/>
            <person name="Salamov A."/>
            <person name="Ngan C.Y."/>
            <person name="Daum C."/>
            <person name="Chiniquy J."/>
            <person name="Barry K."/>
            <person name="LaButti K."/>
            <person name="Haridas S."/>
            <person name="Simmons B.A."/>
            <person name="Magnuson J.K."/>
            <person name="Mortensen U.H."/>
            <person name="Larsen T.O."/>
            <person name="Grigoriev I.V."/>
            <person name="Baker S.E."/>
            <person name="Andersen M.R."/>
        </authorList>
    </citation>
    <scope>NUCLEOTIDE SEQUENCE [LARGE SCALE GENOMIC DNA]</scope>
    <source>
        <strain evidence="9">IBT 16806</strain>
    </source>
</reference>
<dbReference type="GO" id="GO:0008270">
    <property type="term" value="F:zinc ion binding"/>
    <property type="evidence" value="ECO:0007669"/>
    <property type="project" value="UniProtKB-KW"/>
</dbReference>
<evidence type="ECO:0000256" key="2">
    <source>
        <dbReference type="ARBA" id="ARBA00022723"/>
    </source>
</evidence>
<keyword evidence="5" id="KW-0862">Zinc</keyword>
<dbReference type="GO" id="GO:0000785">
    <property type="term" value="C:chromatin"/>
    <property type="evidence" value="ECO:0007669"/>
    <property type="project" value="TreeGrafter"/>
</dbReference>
<dbReference type="RefSeq" id="XP_024677973.1">
    <property type="nucleotide sequence ID" value="XM_024832390.1"/>
</dbReference>
<evidence type="ECO:0000259" key="7">
    <source>
        <dbReference type="Pfam" id="PF04082"/>
    </source>
</evidence>
<accession>A0A2I1BVG4</accession>
<keyword evidence="9" id="KW-1185">Reference proteome</keyword>
<dbReference type="STRING" id="1392255.A0A2I1BVG4"/>
<keyword evidence="4" id="KW-0863">Zinc-finger</keyword>
<dbReference type="GO" id="GO:0000981">
    <property type="term" value="F:DNA-binding transcription factor activity, RNA polymerase II-specific"/>
    <property type="evidence" value="ECO:0007669"/>
    <property type="project" value="InterPro"/>
</dbReference>
<evidence type="ECO:0000313" key="9">
    <source>
        <dbReference type="Proteomes" id="UP000234474"/>
    </source>
</evidence>
<feature type="domain" description="Xylanolytic transcriptional activator regulatory" evidence="7">
    <location>
        <begin position="2"/>
        <end position="209"/>
    </location>
</feature>